<dbReference type="Pfam" id="PF00787">
    <property type="entry name" value="PX"/>
    <property type="match status" value="1"/>
</dbReference>
<gene>
    <name evidence="2" type="ORF">NSCI0253_LOCUS18286</name>
</gene>
<evidence type="ECO:0000259" key="1">
    <source>
        <dbReference type="PROSITE" id="PS50195"/>
    </source>
</evidence>
<reference evidence="2" key="1">
    <citation type="submission" date="2021-01" db="EMBL/GenBank/DDBJ databases">
        <authorList>
            <person name="Corre E."/>
            <person name="Pelletier E."/>
            <person name="Niang G."/>
            <person name="Scheremetjew M."/>
            <person name="Finn R."/>
            <person name="Kale V."/>
            <person name="Holt S."/>
            <person name="Cochrane G."/>
            <person name="Meng A."/>
            <person name="Brown T."/>
            <person name="Cohen L."/>
        </authorList>
    </citation>
    <scope>NUCLEOTIDE SEQUENCE</scope>
</reference>
<dbReference type="EMBL" id="HBFQ01025847">
    <property type="protein sequence ID" value="CAD8843936.1"/>
    <property type="molecule type" value="Transcribed_RNA"/>
</dbReference>
<accession>A0A7S1A6G9</accession>
<proteinExistence type="predicted"/>
<dbReference type="InterPro" id="IPR036871">
    <property type="entry name" value="PX_dom_sf"/>
</dbReference>
<name>A0A7S1A6G9_NOCSC</name>
<dbReference type="SUPFAM" id="SSF64268">
    <property type="entry name" value="PX domain"/>
    <property type="match status" value="1"/>
</dbReference>
<dbReference type="PROSITE" id="PS50195">
    <property type="entry name" value="PX"/>
    <property type="match status" value="1"/>
</dbReference>
<dbReference type="InterPro" id="IPR001683">
    <property type="entry name" value="PX_dom"/>
</dbReference>
<dbReference type="GO" id="GO:0035091">
    <property type="term" value="F:phosphatidylinositol binding"/>
    <property type="evidence" value="ECO:0007669"/>
    <property type="project" value="InterPro"/>
</dbReference>
<evidence type="ECO:0000313" key="2">
    <source>
        <dbReference type="EMBL" id="CAD8843936.1"/>
    </source>
</evidence>
<dbReference type="AlphaFoldDB" id="A0A7S1A6G9"/>
<dbReference type="CDD" id="cd06093">
    <property type="entry name" value="PX_domain"/>
    <property type="match status" value="1"/>
</dbReference>
<organism evidence="2">
    <name type="scientific">Noctiluca scintillans</name>
    <name type="common">Sea sparkle</name>
    <name type="synonym">Red tide dinoflagellate</name>
    <dbReference type="NCBI Taxonomy" id="2966"/>
    <lineage>
        <taxon>Eukaryota</taxon>
        <taxon>Sar</taxon>
        <taxon>Alveolata</taxon>
        <taxon>Dinophyceae</taxon>
        <taxon>Noctilucales</taxon>
        <taxon>Noctilucaceae</taxon>
        <taxon>Noctiluca</taxon>
    </lineage>
</organism>
<dbReference type="Gene3D" id="3.30.1520.10">
    <property type="entry name" value="Phox-like domain"/>
    <property type="match status" value="1"/>
</dbReference>
<feature type="domain" description="PX" evidence="1">
    <location>
        <begin position="54"/>
        <end position="178"/>
    </location>
</feature>
<dbReference type="SMART" id="SM00312">
    <property type="entry name" value="PX"/>
    <property type="match status" value="1"/>
</dbReference>
<protein>
    <recommendedName>
        <fullName evidence="1">PX domain-containing protein</fullName>
    </recommendedName>
</protein>
<sequence>MAQEYLLLREMKLQVDSPSGSTRTMPGCPRSVPGTQETCDALLRAPFFRGLRSQTLQAQVQEHHVVEGPKFDHVEYTIRVRHNQKTWKVNRRFSQFVRLKTELRRLGIAMPRLPPRISLGILEPTSDMFCQQRQKRLNFIMQELLKDGIATEALCIFLDFLPKLQSSLSSLPEDEESF</sequence>